<dbReference type="EMBL" id="FOXW01000009">
    <property type="protein sequence ID" value="SFQ45077.1"/>
    <property type="molecule type" value="Genomic_DNA"/>
</dbReference>
<evidence type="ECO:0000256" key="6">
    <source>
        <dbReference type="PIRSR" id="PIRSR000097-3"/>
    </source>
</evidence>
<dbReference type="GO" id="GO:0016616">
    <property type="term" value="F:oxidoreductase activity, acting on the CH-OH group of donors, NAD or NADP as acceptor"/>
    <property type="evidence" value="ECO:0007669"/>
    <property type="project" value="UniProtKB-ARBA"/>
</dbReference>
<reference evidence="8 9" key="1">
    <citation type="submission" date="2016-10" db="EMBL/GenBank/DDBJ databases">
        <authorList>
            <person name="de Groot N.N."/>
        </authorList>
    </citation>
    <scope>NUCLEOTIDE SEQUENCE [LARGE SCALE GENOMIC DNA]</scope>
    <source>
        <strain evidence="8 9">DSM 20581</strain>
    </source>
</reference>
<dbReference type="InterPro" id="IPR020471">
    <property type="entry name" value="AKR"/>
</dbReference>
<evidence type="ECO:0000256" key="1">
    <source>
        <dbReference type="ARBA" id="ARBA00007905"/>
    </source>
</evidence>
<feature type="binding site" evidence="5">
    <location>
        <position position="111"/>
    </location>
    <ligand>
        <name>substrate</name>
    </ligand>
</feature>
<dbReference type="PIRSF" id="PIRSF000097">
    <property type="entry name" value="AKR"/>
    <property type="match status" value="1"/>
</dbReference>
<dbReference type="Proteomes" id="UP000199136">
    <property type="component" value="Unassembled WGS sequence"/>
</dbReference>
<dbReference type="SUPFAM" id="SSF51430">
    <property type="entry name" value="NAD(P)-linked oxidoreductase"/>
    <property type="match status" value="1"/>
</dbReference>
<dbReference type="PROSITE" id="PS00062">
    <property type="entry name" value="ALDOKETO_REDUCTASE_2"/>
    <property type="match status" value="1"/>
</dbReference>
<accession>A0A1I5YMG5</accession>
<feature type="active site" description="Proton donor" evidence="4">
    <location>
        <position position="53"/>
    </location>
</feature>
<dbReference type="PANTHER" id="PTHR43827:SF3">
    <property type="entry name" value="NADP-DEPENDENT OXIDOREDUCTASE DOMAIN-CONTAINING PROTEIN"/>
    <property type="match status" value="1"/>
</dbReference>
<evidence type="ECO:0000256" key="5">
    <source>
        <dbReference type="PIRSR" id="PIRSR000097-2"/>
    </source>
</evidence>
<sequence length="283" mass="31962">MESICDTVELNNGVRMPIYGLGTSGNKDQTVCNDTIKAAVEAGYRLIDTAQMYGNEVQVGKAIRQAGIAVEELFITSKVDNPNHGYEAASQAIDESLEKLGLDAIDLYLIHWPVVKGRGENWQEDNIETWRALEDAYEAGKIRAIGVSNFMVKHLKNLLANCRIKPMVNQIRLHPGVLQEETVAFCEKEQIIVEAWSPLSPIKQMSEDEKVKAMTEKYGKSVAQLLLRFSLQHNFVPLTKSAHPERVTENAEIFDFEISKEDMDYLNKLKFDDFEAPDVDIER</sequence>
<dbReference type="PANTHER" id="PTHR43827">
    <property type="entry name" value="2,5-DIKETO-D-GLUCONIC ACID REDUCTASE"/>
    <property type="match status" value="1"/>
</dbReference>
<gene>
    <name evidence="8" type="ORF">SAMN04488506_2110</name>
</gene>
<dbReference type="STRING" id="82801.SAMN04488506_2110"/>
<dbReference type="CDD" id="cd19071">
    <property type="entry name" value="AKR_AKR1-5-like"/>
    <property type="match status" value="1"/>
</dbReference>
<evidence type="ECO:0000256" key="3">
    <source>
        <dbReference type="ARBA" id="ARBA00023002"/>
    </source>
</evidence>
<dbReference type="Gene3D" id="3.20.20.100">
    <property type="entry name" value="NADP-dependent oxidoreductase domain"/>
    <property type="match status" value="1"/>
</dbReference>
<keyword evidence="3" id="KW-0560">Oxidoreductase</keyword>
<evidence type="ECO:0000256" key="4">
    <source>
        <dbReference type="PIRSR" id="PIRSR000097-1"/>
    </source>
</evidence>
<dbReference type="InterPro" id="IPR023210">
    <property type="entry name" value="NADP_OxRdtase_dom"/>
</dbReference>
<dbReference type="InterPro" id="IPR036812">
    <property type="entry name" value="NAD(P)_OxRdtase_dom_sf"/>
</dbReference>
<feature type="domain" description="NADP-dependent oxidoreductase" evidence="7">
    <location>
        <begin position="22"/>
        <end position="269"/>
    </location>
</feature>
<dbReference type="PRINTS" id="PR00069">
    <property type="entry name" value="ALDKETRDTASE"/>
</dbReference>
<dbReference type="InterPro" id="IPR018170">
    <property type="entry name" value="Aldo/ket_reductase_CS"/>
</dbReference>
<dbReference type="AlphaFoldDB" id="A0A1I5YMG5"/>
<organism evidence="8 9">
    <name type="scientific">Desemzia incerta</name>
    <dbReference type="NCBI Taxonomy" id="82801"/>
    <lineage>
        <taxon>Bacteria</taxon>
        <taxon>Bacillati</taxon>
        <taxon>Bacillota</taxon>
        <taxon>Bacilli</taxon>
        <taxon>Lactobacillales</taxon>
        <taxon>Carnobacteriaceae</taxon>
        <taxon>Desemzia</taxon>
    </lineage>
</organism>
<evidence type="ECO:0000313" key="8">
    <source>
        <dbReference type="EMBL" id="SFQ45077.1"/>
    </source>
</evidence>
<feature type="site" description="Lowers pKa of active site Tyr" evidence="6">
    <location>
        <position position="78"/>
    </location>
</feature>
<evidence type="ECO:0000256" key="2">
    <source>
        <dbReference type="ARBA" id="ARBA00022857"/>
    </source>
</evidence>
<keyword evidence="2" id="KW-0521">NADP</keyword>
<comment type="similarity">
    <text evidence="1">Belongs to the aldo/keto reductase family.</text>
</comment>
<evidence type="ECO:0000259" key="7">
    <source>
        <dbReference type="Pfam" id="PF00248"/>
    </source>
</evidence>
<name>A0A1I5YMG5_9LACT</name>
<dbReference type="Pfam" id="PF00248">
    <property type="entry name" value="Aldo_ket_red"/>
    <property type="match status" value="1"/>
</dbReference>
<dbReference type="RefSeq" id="WP_177192561.1">
    <property type="nucleotide sequence ID" value="NZ_FOXW01000009.1"/>
</dbReference>
<dbReference type="PROSITE" id="PS00798">
    <property type="entry name" value="ALDOKETO_REDUCTASE_1"/>
    <property type="match status" value="1"/>
</dbReference>
<proteinExistence type="inferred from homology"/>
<protein>
    <submittedName>
        <fullName evidence="8">Aldo/keto reductase</fullName>
    </submittedName>
</protein>
<evidence type="ECO:0000313" key="9">
    <source>
        <dbReference type="Proteomes" id="UP000199136"/>
    </source>
</evidence>
<keyword evidence="9" id="KW-1185">Reference proteome</keyword>
<dbReference type="FunFam" id="3.20.20.100:FF:000015">
    <property type="entry name" value="Oxidoreductase, aldo/keto reductase family"/>
    <property type="match status" value="1"/>
</dbReference>